<keyword evidence="2 6" id="KW-0812">Transmembrane</keyword>
<feature type="transmembrane region" description="Helical" evidence="6">
    <location>
        <begin position="108"/>
        <end position="127"/>
    </location>
</feature>
<feature type="transmembrane region" description="Helical" evidence="6">
    <location>
        <begin position="134"/>
        <end position="154"/>
    </location>
</feature>
<dbReference type="PANTHER" id="PTHR30474">
    <property type="entry name" value="CELL CYCLE PROTEIN"/>
    <property type="match status" value="1"/>
</dbReference>
<keyword evidence="7" id="KW-0328">Glycosyltransferase</keyword>
<sequence>MMKKEFLDSVMTHVRSKDIKKIVSKELEQHIKVNIEHYLKEGYSEEVAEQKAVEQMGSPLAIGTKFNQIYKPKLDWGLVLLYLTVLGLGTLPLIALKNTDLPIYWGPKVYGISLGILIVAILLCFDYKKWERKGWILFTIGTIILFIAGGNAMMPPLLVSINGRPHFHIGPFITDTTIVLPFYLVAWASFFKNHKLKIWLLGILFIGTLLLFFGTTNFPAVSIYILMVLTMYCFSGRKHIFKTTILTSIAGLIGLTVIWQRMYPFQKERIYAFLDPQSYSSTTGYIPIQIEKILKEVTWGFQAIPKNALYPELHTDFVFLTLSYSYGWGFSLFLLAILTVILIKMALMTAKIKDEFGKLLIIGGLTIYSAQLLYNIGMIFGFLPIIRMSLPFISYGTVPILINSLVIGIALSIYRRKNLICN</sequence>
<organism evidence="7 8">
    <name type="scientific">Neobacillus rhizosphaerae</name>
    <dbReference type="NCBI Taxonomy" id="2880965"/>
    <lineage>
        <taxon>Bacteria</taxon>
        <taxon>Bacillati</taxon>
        <taxon>Bacillota</taxon>
        <taxon>Bacilli</taxon>
        <taxon>Bacillales</taxon>
        <taxon>Bacillaceae</taxon>
        <taxon>Neobacillus</taxon>
    </lineage>
</organism>
<evidence type="ECO:0000256" key="2">
    <source>
        <dbReference type="ARBA" id="ARBA00022692"/>
    </source>
</evidence>
<evidence type="ECO:0000256" key="5">
    <source>
        <dbReference type="ARBA" id="ARBA00023136"/>
    </source>
</evidence>
<gene>
    <name evidence="7" type="primary">mrdB_1</name>
    <name evidence="7" type="ORF">BACCIP111895_03214</name>
</gene>
<evidence type="ECO:0000256" key="1">
    <source>
        <dbReference type="ARBA" id="ARBA00004141"/>
    </source>
</evidence>
<feature type="transmembrane region" description="Helical" evidence="6">
    <location>
        <begin position="326"/>
        <end position="347"/>
    </location>
</feature>
<keyword evidence="3" id="KW-0133">Cell shape</keyword>
<dbReference type="EC" id="2.4.1.129" evidence="7"/>
<dbReference type="GO" id="GO:0016757">
    <property type="term" value="F:glycosyltransferase activity"/>
    <property type="evidence" value="ECO:0007669"/>
    <property type="project" value="UniProtKB-KW"/>
</dbReference>
<dbReference type="Pfam" id="PF01098">
    <property type="entry name" value="FTSW_RODA_SPOVE"/>
    <property type="match status" value="1"/>
</dbReference>
<feature type="transmembrane region" description="Helical" evidence="6">
    <location>
        <begin position="198"/>
        <end position="215"/>
    </location>
</feature>
<dbReference type="InterPro" id="IPR047928">
    <property type="entry name" value="Perm_prefix_1"/>
</dbReference>
<evidence type="ECO:0000313" key="7">
    <source>
        <dbReference type="EMBL" id="CAH2716030.1"/>
    </source>
</evidence>
<dbReference type="NCBIfam" id="NF038403">
    <property type="entry name" value="perm_prefix_1"/>
    <property type="match status" value="1"/>
</dbReference>
<feature type="transmembrane region" description="Helical" evidence="6">
    <location>
        <begin position="244"/>
        <end position="263"/>
    </location>
</feature>
<feature type="transmembrane region" description="Helical" evidence="6">
    <location>
        <begin position="392"/>
        <end position="414"/>
    </location>
</feature>
<evidence type="ECO:0000256" key="6">
    <source>
        <dbReference type="SAM" id="Phobius"/>
    </source>
</evidence>
<dbReference type="RefSeq" id="WP_248736290.1">
    <property type="nucleotide sequence ID" value="NZ_CALBWS010000022.1"/>
</dbReference>
<dbReference type="EMBL" id="CALBWS010000022">
    <property type="protein sequence ID" value="CAH2716030.1"/>
    <property type="molecule type" value="Genomic_DNA"/>
</dbReference>
<dbReference type="PANTHER" id="PTHR30474:SF1">
    <property type="entry name" value="PEPTIDOGLYCAN GLYCOSYLTRANSFERASE MRDB"/>
    <property type="match status" value="1"/>
</dbReference>
<dbReference type="Proteomes" id="UP000838308">
    <property type="component" value="Unassembled WGS sequence"/>
</dbReference>
<reference evidence="7" key="1">
    <citation type="submission" date="2022-04" db="EMBL/GenBank/DDBJ databases">
        <authorList>
            <person name="Criscuolo A."/>
        </authorList>
    </citation>
    <scope>NUCLEOTIDE SEQUENCE</scope>
    <source>
        <strain evidence="7">CIP111895</strain>
    </source>
</reference>
<keyword evidence="8" id="KW-1185">Reference proteome</keyword>
<feature type="transmembrane region" description="Helical" evidence="6">
    <location>
        <begin position="221"/>
        <end position="237"/>
    </location>
</feature>
<name>A0ABN8KU60_9BACI</name>
<keyword evidence="4 6" id="KW-1133">Transmembrane helix</keyword>
<evidence type="ECO:0000256" key="3">
    <source>
        <dbReference type="ARBA" id="ARBA00022960"/>
    </source>
</evidence>
<evidence type="ECO:0000256" key="4">
    <source>
        <dbReference type="ARBA" id="ARBA00022989"/>
    </source>
</evidence>
<comment type="subcellular location">
    <subcellularLocation>
        <location evidence="1">Membrane</location>
        <topology evidence="1">Multi-pass membrane protein</topology>
    </subcellularLocation>
</comment>
<evidence type="ECO:0000313" key="8">
    <source>
        <dbReference type="Proteomes" id="UP000838308"/>
    </source>
</evidence>
<protein>
    <submittedName>
        <fullName evidence="7">Peptidoglycan glycosyltransferase MrdB</fullName>
        <ecNumber evidence="7">2.4.1.129</ecNumber>
    </submittedName>
</protein>
<feature type="transmembrane region" description="Helical" evidence="6">
    <location>
        <begin position="166"/>
        <end position="186"/>
    </location>
</feature>
<keyword evidence="7" id="KW-0808">Transferase</keyword>
<proteinExistence type="predicted"/>
<accession>A0ABN8KU60</accession>
<comment type="caution">
    <text evidence="7">The sequence shown here is derived from an EMBL/GenBank/DDBJ whole genome shotgun (WGS) entry which is preliminary data.</text>
</comment>
<keyword evidence="5 6" id="KW-0472">Membrane</keyword>
<feature type="transmembrane region" description="Helical" evidence="6">
    <location>
        <begin position="76"/>
        <end position="96"/>
    </location>
</feature>
<dbReference type="InterPro" id="IPR001182">
    <property type="entry name" value="FtsW/RodA"/>
</dbReference>
<feature type="transmembrane region" description="Helical" evidence="6">
    <location>
        <begin position="359"/>
        <end position="386"/>
    </location>
</feature>